<proteinExistence type="predicted"/>
<dbReference type="AlphaFoldDB" id="A0A7Y0L514"/>
<accession>A0A7Y0L514</accession>
<keyword evidence="2" id="KW-1185">Reference proteome</keyword>
<reference evidence="1 2" key="1">
    <citation type="submission" date="2020-04" db="EMBL/GenBank/DDBJ databases">
        <authorList>
            <person name="Zhang R."/>
            <person name="Schippers A."/>
        </authorList>
    </citation>
    <scope>NUCLEOTIDE SEQUENCE [LARGE SCALE GENOMIC DNA]</scope>
    <source>
        <strain evidence="1 2">DSM 109850</strain>
    </source>
</reference>
<evidence type="ECO:0000313" key="2">
    <source>
        <dbReference type="Proteomes" id="UP000533476"/>
    </source>
</evidence>
<dbReference type="Proteomes" id="UP000533476">
    <property type="component" value="Unassembled WGS sequence"/>
</dbReference>
<comment type="caution">
    <text evidence="1">The sequence shown here is derived from an EMBL/GenBank/DDBJ whole genome shotgun (WGS) entry which is preliminary data.</text>
</comment>
<evidence type="ECO:0000313" key="1">
    <source>
        <dbReference type="EMBL" id="NMP23444.1"/>
    </source>
</evidence>
<dbReference type="PROSITE" id="PS51257">
    <property type="entry name" value="PROKAR_LIPOPROTEIN"/>
    <property type="match status" value="1"/>
</dbReference>
<dbReference type="RefSeq" id="WP_169100726.1">
    <property type="nucleotide sequence ID" value="NZ_JABBVZ010000051.1"/>
</dbReference>
<name>A0A7Y0L514_9FIRM</name>
<protein>
    <submittedName>
        <fullName evidence="1">Uncharacterized protein</fullName>
    </submittedName>
</protein>
<dbReference type="EMBL" id="JABBVZ010000051">
    <property type="protein sequence ID" value="NMP23444.1"/>
    <property type="molecule type" value="Genomic_DNA"/>
</dbReference>
<sequence>MKIGQPLAVTLALTTLIGLSGCGTRASDPPPRSVQPSLNPAAIRAAFQRDHLSPGIKLGYRNRLYKLVRPVSSAAVGDKLGTVLYHGTLGQGFVLYAEKGTAVSSAVIFQAETGQYFEGIAVKGQP</sequence>
<gene>
    <name evidence="1" type="ORF">HIJ39_13945</name>
</gene>
<organism evidence="1 2">
    <name type="scientific">Sulfobacillus harzensis</name>
    <dbReference type="NCBI Taxonomy" id="2729629"/>
    <lineage>
        <taxon>Bacteria</taxon>
        <taxon>Bacillati</taxon>
        <taxon>Bacillota</taxon>
        <taxon>Clostridia</taxon>
        <taxon>Eubacteriales</taxon>
        <taxon>Clostridiales Family XVII. Incertae Sedis</taxon>
        <taxon>Sulfobacillus</taxon>
    </lineage>
</organism>